<reference evidence="2" key="1">
    <citation type="submission" date="2016-11" db="UniProtKB">
        <authorList>
            <consortium name="WormBaseParasite"/>
        </authorList>
    </citation>
    <scope>IDENTIFICATION</scope>
    <source>
        <strain evidence="2">KR3021</strain>
    </source>
</reference>
<protein>
    <submittedName>
        <fullName evidence="2">UPF0246 protein</fullName>
    </submittedName>
</protein>
<name>A0AC35TVP4_9BILA</name>
<accession>A0AC35TVP4</accession>
<dbReference type="WBParaSite" id="RSKR_0000480500.1">
    <property type="protein sequence ID" value="RSKR_0000480500.1"/>
    <property type="gene ID" value="RSKR_0000480500"/>
</dbReference>
<proteinExistence type="predicted"/>
<dbReference type="Proteomes" id="UP000095286">
    <property type="component" value="Unplaced"/>
</dbReference>
<organism evidence="1 2">
    <name type="scientific">Rhabditophanes sp. KR3021</name>
    <dbReference type="NCBI Taxonomy" id="114890"/>
    <lineage>
        <taxon>Eukaryota</taxon>
        <taxon>Metazoa</taxon>
        <taxon>Ecdysozoa</taxon>
        <taxon>Nematoda</taxon>
        <taxon>Chromadorea</taxon>
        <taxon>Rhabditida</taxon>
        <taxon>Tylenchina</taxon>
        <taxon>Panagrolaimomorpha</taxon>
        <taxon>Strongyloidoidea</taxon>
        <taxon>Alloionematidae</taxon>
        <taxon>Rhabditophanes</taxon>
    </lineage>
</organism>
<evidence type="ECO:0000313" key="2">
    <source>
        <dbReference type="WBParaSite" id="RSKR_0000480500.1"/>
    </source>
</evidence>
<sequence length="169" mass="19695">MDIYVKQLEKYLHDHSEDENYDYLKELISASGITIDQQTELNWRLLHMIDLIVNQLPSSDYKRKKLTLEGADYVDSFIAISPDHFQTVKWSAALTGLSVEYVDFAKKPFRGVKFKQLLDKALSMEPDDLNLLHMRGRYNYEVTQVPWIQKKAARLIFGAPIEVRPIVFT</sequence>
<evidence type="ECO:0000313" key="1">
    <source>
        <dbReference type="Proteomes" id="UP000095286"/>
    </source>
</evidence>